<evidence type="ECO:0000256" key="7">
    <source>
        <dbReference type="PIRSR" id="PIRSR001092-1"/>
    </source>
</evidence>
<comment type="function">
    <text evidence="1">Alpha-L-fucosidase is responsible for hydrolyzing the alpha-1,6-linked fucose joined to the reducing-end N-acetylglucosamine of the carbohydrate moieties of glycoproteins.</text>
</comment>
<evidence type="ECO:0000256" key="3">
    <source>
        <dbReference type="ARBA" id="ARBA00012662"/>
    </source>
</evidence>
<dbReference type="STRING" id="192903.SAMN04488513_11153"/>
<dbReference type="GO" id="GO:0004560">
    <property type="term" value="F:alpha-L-fucosidase activity"/>
    <property type="evidence" value="ECO:0007669"/>
    <property type="project" value="InterPro"/>
</dbReference>
<dbReference type="SUPFAM" id="SSF51445">
    <property type="entry name" value="(Trans)glycosidases"/>
    <property type="match status" value="1"/>
</dbReference>
<evidence type="ECO:0000313" key="10">
    <source>
        <dbReference type="EMBL" id="SHJ88305.1"/>
    </source>
</evidence>
<dbReference type="GO" id="GO:0016139">
    <property type="term" value="P:glycoside catabolic process"/>
    <property type="evidence" value="ECO:0007669"/>
    <property type="project" value="TreeGrafter"/>
</dbReference>
<keyword evidence="6" id="KW-0326">Glycosidase</keyword>
<reference evidence="11" key="1">
    <citation type="submission" date="2016-11" db="EMBL/GenBank/DDBJ databases">
        <authorList>
            <person name="Varghese N."/>
            <person name="Submissions S."/>
        </authorList>
    </citation>
    <scope>NUCLEOTIDE SEQUENCE [LARGE SCALE GENOMIC DNA]</scope>
    <source>
        <strain evidence="11">DSM 19858</strain>
    </source>
</reference>
<accession>A0A1M6MXY5</accession>
<name>A0A1M6MXY5_9FLAO</name>
<evidence type="ECO:0000256" key="8">
    <source>
        <dbReference type="SAM" id="SignalP"/>
    </source>
</evidence>
<feature type="signal peptide" evidence="8">
    <location>
        <begin position="1"/>
        <end position="20"/>
    </location>
</feature>
<comment type="similarity">
    <text evidence="2">Belongs to the glycosyl hydrolase 29 family.</text>
</comment>
<dbReference type="PRINTS" id="PR00741">
    <property type="entry name" value="GLHYDRLASE29"/>
</dbReference>
<dbReference type="EMBL" id="FQYU01000011">
    <property type="protein sequence ID" value="SHJ88305.1"/>
    <property type="molecule type" value="Genomic_DNA"/>
</dbReference>
<keyword evidence="11" id="KW-1185">Reference proteome</keyword>
<dbReference type="Gene3D" id="3.20.20.80">
    <property type="entry name" value="Glycosidases"/>
    <property type="match status" value="1"/>
</dbReference>
<feature type="chain" id="PRO_5009919625" description="alpha-L-fucosidase" evidence="8">
    <location>
        <begin position="21"/>
        <end position="443"/>
    </location>
</feature>
<dbReference type="SMART" id="SM00812">
    <property type="entry name" value="Alpha_L_fucos"/>
    <property type="match status" value="1"/>
</dbReference>
<dbReference type="Proteomes" id="UP000184543">
    <property type="component" value="Unassembled WGS sequence"/>
</dbReference>
<dbReference type="EC" id="3.2.1.51" evidence="3"/>
<evidence type="ECO:0000256" key="1">
    <source>
        <dbReference type="ARBA" id="ARBA00004071"/>
    </source>
</evidence>
<dbReference type="PANTHER" id="PTHR10030">
    <property type="entry name" value="ALPHA-L-FUCOSIDASE"/>
    <property type="match status" value="1"/>
</dbReference>
<dbReference type="PANTHER" id="PTHR10030:SF37">
    <property type="entry name" value="ALPHA-L-FUCOSIDASE-RELATED"/>
    <property type="match status" value="1"/>
</dbReference>
<evidence type="ECO:0000256" key="6">
    <source>
        <dbReference type="ARBA" id="ARBA00023295"/>
    </source>
</evidence>
<dbReference type="PIRSF" id="PIRSF001092">
    <property type="entry name" value="Alpha-L-fucosidase"/>
    <property type="match status" value="1"/>
</dbReference>
<dbReference type="InterPro" id="IPR017853">
    <property type="entry name" value="GH"/>
</dbReference>
<dbReference type="AlphaFoldDB" id="A0A1M6MXY5"/>
<evidence type="ECO:0000256" key="2">
    <source>
        <dbReference type="ARBA" id="ARBA00007951"/>
    </source>
</evidence>
<dbReference type="InterPro" id="IPR057739">
    <property type="entry name" value="Glyco_hydro_29_N"/>
</dbReference>
<feature type="site" description="May be important for catalysis" evidence="7">
    <location>
        <position position="261"/>
    </location>
</feature>
<organism evidence="10 11">
    <name type="scientific">Pseudozobellia thermophila</name>
    <dbReference type="NCBI Taxonomy" id="192903"/>
    <lineage>
        <taxon>Bacteria</taxon>
        <taxon>Pseudomonadati</taxon>
        <taxon>Bacteroidota</taxon>
        <taxon>Flavobacteriia</taxon>
        <taxon>Flavobacteriales</taxon>
        <taxon>Flavobacteriaceae</taxon>
        <taxon>Pseudozobellia</taxon>
    </lineage>
</organism>
<dbReference type="InterPro" id="IPR000933">
    <property type="entry name" value="Glyco_hydro_29"/>
</dbReference>
<keyword evidence="4 8" id="KW-0732">Signal</keyword>
<keyword evidence="5" id="KW-0378">Hydrolase</keyword>
<dbReference type="GO" id="GO:0005764">
    <property type="term" value="C:lysosome"/>
    <property type="evidence" value="ECO:0007669"/>
    <property type="project" value="TreeGrafter"/>
</dbReference>
<evidence type="ECO:0000259" key="9">
    <source>
        <dbReference type="Pfam" id="PF01120"/>
    </source>
</evidence>
<dbReference type="RefSeq" id="WP_072995342.1">
    <property type="nucleotide sequence ID" value="NZ_FQYU01000011.1"/>
</dbReference>
<dbReference type="InterPro" id="IPR016286">
    <property type="entry name" value="FUC_metazoa-typ"/>
</dbReference>
<dbReference type="OrthoDB" id="1095333at2"/>
<evidence type="ECO:0000256" key="5">
    <source>
        <dbReference type="ARBA" id="ARBA00022801"/>
    </source>
</evidence>
<proteinExistence type="inferred from homology"/>
<sequence length="443" mass="50948">MGRVVYVILFLMGMSLQAQTGIVPEKELKMQWFKDAKLGVFIHWGLYSVNGIDESWSFYNGYISHKDYLKQTKGFNAKKYDPKAWAKLIKNSGAKYTVITSKHHEGFALWDSAYGDFNAVDNSAAKKDVLTPFVNAVREEKLKLGIYYSLPDWSYGGYTHFTRDSIRYKVEEEPQRWQKFLKLYQGQLRELSENYNPDLYWFDGDWEHSSDEWEAPKVRQMLLDKNPNVILNSRLRGHGDYETPEQGMPITRPKSPYWELCMTMNNSWGYQKNDSDYKTTDQVIGIFADVISNGGNLLLDIGPKGDGSIPNEQVEILQGLGRWTNKHKEAIYGTIAGIPKEHFYGPTTLSKDKKTLYLFVKGNANGEVVLRGLKNNINRIYVVGEGTKLKHREVGKVYWSHYPGIKYIELPEYVLDKNMTVLAVMLDGEVDLYREDGSVIESN</sequence>
<protein>
    <recommendedName>
        <fullName evidence="3">alpha-L-fucosidase</fullName>
        <ecNumber evidence="3">3.2.1.51</ecNumber>
    </recommendedName>
</protein>
<gene>
    <name evidence="10" type="ORF">SAMN04488513_11153</name>
</gene>
<dbReference type="GO" id="GO:0006004">
    <property type="term" value="P:fucose metabolic process"/>
    <property type="evidence" value="ECO:0007669"/>
    <property type="project" value="InterPro"/>
</dbReference>
<feature type="domain" description="Glycoside hydrolase family 29 N-terminal" evidence="9">
    <location>
        <begin position="29"/>
        <end position="329"/>
    </location>
</feature>
<evidence type="ECO:0000256" key="4">
    <source>
        <dbReference type="ARBA" id="ARBA00022729"/>
    </source>
</evidence>
<evidence type="ECO:0000313" key="11">
    <source>
        <dbReference type="Proteomes" id="UP000184543"/>
    </source>
</evidence>
<dbReference type="Pfam" id="PF01120">
    <property type="entry name" value="Alpha_L_fucos"/>
    <property type="match status" value="1"/>
</dbReference>